<keyword evidence="2" id="KW-0560">Oxidoreductase</keyword>
<evidence type="ECO:0000256" key="2">
    <source>
        <dbReference type="ARBA" id="ARBA00023002"/>
    </source>
</evidence>
<evidence type="ECO:0000256" key="1">
    <source>
        <dbReference type="ARBA" id="ARBA00006484"/>
    </source>
</evidence>
<dbReference type="InterPro" id="IPR020904">
    <property type="entry name" value="Sc_DH/Rdtase_CS"/>
</dbReference>
<dbReference type="NCBIfam" id="NF006121">
    <property type="entry name" value="PRK08265.1"/>
    <property type="match status" value="1"/>
</dbReference>
<dbReference type="Proteomes" id="UP000199119">
    <property type="component" value="Unassembled WGS sequence"/>
</dbReference>
<dbReference type="PANTHER" id="PTHR24321">
    <property type="entry name" value="DEHYDROGENASES, SHORT CHAIN"/>
    <property type="match status" value="1"/>
</dbReference>
<dbReference type="SUPFAM" id="SSF51735">
    <property type="entry name" value="NAD(P)-binding Rossmann-fold domains"/>
    <property type="match status" value="1"/>
</dbReference>
<keyword evidence="4" id="KW-1185">Reference proteome</keyword>
<dbReference type="PRINTS" id="PR00080">
    <property type="entry name" value="SDRFAMILY"/>
</dbReference>
<dbReference type="Pfam" id="PF13561">
    <property type="entry name" value="adh_short_C2"/>
    <property type="match status" value="1"/>
</dbReference>
<dbReference type="RefSeq" id="WP_092937668.1">
    <property type="nucleotide sequence ID" value="NZ_FONX01000002.1"/>
</dbReference>
<reference evidence="4" key="1">
    <citation type="submission" date="2016-10" db="EMBL/GenBank/DDBJ databases">
        <authorList>
            <person name="Varghese N."/>
            <person name="Submissions S."/>
        </authorList>
    </citation>
    <scope>NUCLEOTIDE SEQUENCE [LARGE SCALE GENOMIC DNA]</scope>
    <source>
        <strain evidence="4">DSM 27981</strain>
    </source>
</reference>
<accession>A0A1I2ARZ8</accession>
<dbReference type="EMBL" id="FONX01000002">
    <property type="protein sequence ID" value="SFE46785.1"/>
    <property type="molecule type" value="Genomic_DNA"/>
</dbReference>
<sequence>MKDLQGKVAIVTGGATLIGAAVVRTLRDHGARVVLFDIDAAGGARIAAEDPTNIQFRPVDIADDEQLATGVADVAAQFGRIDGLVNLAATYLDDGAASERTDWLRALDVNLVSAVMAARAVRPHLAAAGGGAIVNFTSISSKVAQTGRWLYPVSKAALVQVTRNMAMDFAGDGIRVNSVSPGWTWSRVMDELTQGDRAKTDRVAADYHLLKRVGNPEEVGEVVAFLLSGRASFVTGADYAVDGGYSAMGPEQAVPAIPRLAA</sequence>
<dbReference type="STRING" id="1177982.SAMN04489711_102195"/>
<dbReference type="InterPro" id="IPR036291">
    <property type="entry name" value="NAD(P)-bd_dom_sf"/>
</dbReference>
<gene>
    <name evidence="3" type="ORF">SAMN04489711_102195</name>
</gene>
<dbReference type="FunFam" id="3.40.50.720:FF:000084">
    <property type="entry name" value="Short-chain dehydrogenase reductase"/>
    <property type="match status" value="1"/>
</dbReference>
<comment type="similarity">
    <text evidence="1">Belongs to the short-chain dehydrogenases/reductases (SDR) family.</text>
</comment>
<dbReference type="PROSITE" id="PS00061">
    <property type="entry name" value="ADH_SHORT"/>
    <property type="match status" value="1"/>
</dbReference>
<dbReference type="InterPro" id="IPR002347">
    <property type="entry name" value="SDR_fam"/>
</dbReference>
<dbReference type="PRINTS" id="PR00081">
    <property type="entry name" value="GDHRDH"/>
</dbReference>
<proteinExistence type="inferred from homology"/>
<dbReference type="GO" id="GO:0016491">
    <property type="term" value="F:oxidoreductase activity"/>
    <property type="evidence" value="ECO:0007669"/>
    <property type="project" value="UniProtKB-KW"/>
</dbReference>
<evidence type="ECO:0000313" key="4">
    <source>
        <dbReference type="Proteomes" id="UP000199119"/>
    </source>
</evidence>
<name>A0A1I2ARZ8_9BURK</name>
<dbReference type="Gene3D" id="3.40.50.720">
    <property type="entry name" value="NAD(P)-binding Rossmann-like Domain"/>
    <property type="match status" value="1"/>
</dbReference>
<dbReference type="AlphaFoldDB" id="A0A1I2ARZ8"/>
<dbReference type="PANTHER" id="PTHR24321:SF8">
    <property type="entry name" value="ESTRADIOL 17-BETA-DEHYDROGENASE 8-RELATED"/>
    <property type="match status" value="1"/>
</dbReference>
<protein>
    <submittedName>
        <fullName evidence="3">Enoyl-(Acyl carrier protein) reductase</fullName>
    </submittedName>
</protein>
<dbReference type="OrthoDB" id="9806974at2"/>
<evidence type="ECO:0000313" key="3">
    <source>
        <dbReference type="EMBL" id="SFE46785.1"/>
    </source>
</evidence>
<organism evidence="3 4">
    <name type="scientific">Paracidovorax wautersii</name>
    <dbReference type="NCBI Taxonomy" id="1177982"/>
    <lineage>
        <taxon>Bacteria</taxon>
        <taxon>Pseudomonadati</taxon>
        <taxon>Pseudomonadota</taxon>
        <taxon>Betaproteobacteria</taxon>
        <taxon>Burkholderiales</taxon>
        <taxon>Comamonadaceae</taxon>
        <taxon>Paracidovorax</taxon>
    </lineage>
</organism>
<dbReference type="CDD" id="cd05233">
    <property type="entry name" value="SDR_c"/>
    <property type="match status" value="1"/>
</dbReference>